<keyword evidence="2" id="KW-1185">Reference proteome</keyword>
<dbReference type="Proteomes" id="UP000051647">
    <property type="component" value="Unassembled WGS sequence"/>
</dbReference>
<sequence>MPETLKRLNATDCFDYFMNNFDSIQQEESKFKDHTNLDPDLKHQEVYLALKKNYLNNISQIEEDPLQIKFSRAKNAVRGFIIATLTNSATKKDVVIEINRGESAESVERSYANGRKTLRENYASSVYEMKKINHQ</sequence>
<reference evidence="1 2" key="1">
    <citation type="journal article" date="2015" name="Genome Announc.">
        <title>Expanding the biotechnology potential of lactobacilli through comparative genomics of 213 strains and associated genera.</title>
        <authorList>
            <person name="Sun Z."/>
            <person name="Harris H.M."/>
            <person name="McCann A."/>
            <person name="Guo C."/>
            <person name="Argimon S."/>
            <person name="Zhang W."/>
            <person name="Yang X."/>
            <person name="Jeffery I.B."/>
            <person name="Cooney J.C."/>
            <person name="Kagawa T.F."/>
            <person name="Liu W."/>
            <person name="Song Y."/>
            <person name="Salvetti E."/>
            <person name="Wrobel A."/>
            <person name="Rasinkangas P."/>
            <person name="Parkhill J."/>
            <person name="Rea M.C."/>
            <person name="O'Sullivan O."/>
            <person name="Ritari J."/>
            <person name="Douillard F.P."/>
            <person name="Paul Ross R."/>
            <person name="Yang R."/>
            <person name="Briner A.E."/>
            <person name="Felis G.E."/>
            <person name="de Vos W.M."/>
            <person name="Barrangou R."/>
            <person name="Klaenhammer T.R."/>
            <person name="Caufield P.W."/>
            <person name="Cui Y."/>
            <person name="Zhang H."/>
            <person name="O'Toole P.W."/>
        </authorList>
    </citation>
    <scope>NUCLEOTIDE SEQUENCE [LARGE SCALE GENOMIC DNA]</scope>
    <source>
        <strain evidence="1 2">DSM 14857</strain>
    </source>
</reference>
<dbReference type="EMBL" id="AZFA01000001">
    <property type="protein sequence ID" value="KRL68467.1"/>
    <property type="molecule type" value="Genomic_DNA"/>
</dbReference>
<name>A0A0R1SQ43_9LACO</name>
<protein>
    <submittedName>
        <fullName evidence="1">Uncharacterized protein</fullName>
    </submittedName>
</protein>
<accession>A0A0R1SQ43</accession>
<comment type="caution">
    <text evidence="1">The sequence shown here is derived from an EMBL/GenBank/DDBJ whole genome shotgun (WGS) entry which is preliminary data.</text>
</comment>
<evidence type="ECO:0000313" key="2">
    <source>
        <dbReference type="Proteomes" id="UP000051647"/>
    </source>
</evidence>
<dbReference type="STRING" id="1423815.FC27_GL000165"/>
<dbReference type="eggNOG" id="ENOG5030BKG">
    <property type="taxonomic scope" value="Bacteria"/>
</dbReference>
<organism evidence="1 2">
    <name type="scientific">Companilactobacillus versmoldensis DSM 14857 = KCTC 3814</name>
    <dbReference type="NCBI Taxonomy" id="1423815"/>
    <lineage>
        <taxon>Bacteria</taxon>
        <taxon>Bacillati</taxon>
        <taxon>Bacillota</taxon>
        <taxon>Bacilli</taxon>
        <taxon>Lactobacillales</taxon>
        <taxon>Lactobacillaceae</taxon>
        <taxon>Companilactobacillus</taxon>
    </lineage>
</organism>
<evidence type="ECO:0000313" key="1">
    <source>
        <dbReference type="EMBL" id="KRL68467.1"/>
    </source>
</evidence>
<dbReference type="PATRIC" id="fig|1423815.3.peg.166"/>
<dbReference type="RefSeq" id="WP_010623585.1">
    <property type="nucleotide sequence ID" value="NZ_AZFA01000001.1"/>
</dbReference>
<dbReference type="AlphaFoldDB" id="A0A0R1SQ43"/>
<proteinExistence type="predicted"/>
<gene>
    <name evidence="1" type="ORF">FC27_GL000165</name>
</gene>